<organism evidence="3 4">
    <name type="scientific">Trichodelitschia bisporula</name>
    <dbReference type="NCBI Taxonomy" id="703511"/>
    <lineage>
        <taxon>Eukaryota</taxon>
        <taxon>Fungi</taxon>
        <taxon>Dikarya</taxon>
        <taxon>Ascomycota</taxon>
        <taxon>Pezizomycotina</taxon>
        <taxon>Dothideomycetes</taxon>
        <taxon>Dothideomycetes incertae sedis</taxon>
        <taxon>Phaeotrichales</taxon>
        <taxon>Phaeotrichaceae</taxon>
        <taxon>Trichodelitschia</taxon>
    </lineage>
</organism>
<dbReference type="PANTHER" id="PTHR46082:SF11">
    <property type="entry name" value="AAA+ ATPASE DOMAIN-CONTAINING PROTEIN-RELATED"/>
    <property type="match status" value="1"/>
</dbReference>
<name>A0A6G1I5S0_9PEZI</name>
<dbReference type="InterPro" id="IPR000845">
    <property type="entry name" value="Nucleoside_phosphorylase_d"/>
</dbReference>
<dbReference type="GO" id="GO:0009116">
    <property type="term" value="P:nucleoside metabolic process"/>
    <property type="evidence" value="ECO:0007669"/>
    <property type="project" value="InterPro"/>
</dbReference>
<feature type="domain" description="Nucleoside phosphorylase" evidence="2">
    <location>
        <begin position="67"/>
        <end position="331"/>
    </location>
</feature>
<dbReference type="Pfam" id="PF01048">
    <property type="entry name" value="PNP_UDP_1"/>
    <property type="match status" value="1"/>
</dbReference>
<sequence>MPPAKRIWTRGRFHASSSLSRPSPVAGETTTPAPASNVSQTSTLPLALQRTTDRKPTRRLRHEDYTVGWICALDIELAAAQEMLDEEHQPLPRDASDPNSYTLGRVGEHNTVIMVLGLMGTNSAASAVAQMKSTFTSVQFGVLVGIGGGVPSAKADIRLGDVVVCWPSKDCGGVIQYDLGKTRPDGVERTGFLNAPPKALLSALKSLKASHLKGSVGFLHHLAKLSSQSLFARDKAGPDILYDPAYNHEEEEENCNNCKKEYSVRRQTRGEHVLVHYGTIASGNQVMRDAKERDKVSEKLGGVLCFEMEAAGVMNDFPCLPVRGICDYSDSHKNKSWQPFAAGTAAAYAKELLLLLP</sequence>
<dbReference type="OrthoDB" id="1577640at2759"/>
<dbReference type="PANTHER" id="PTHR46082">
    <property type="entry name" value="ATP/GTP-BINDING PROTEIN-RELATED"/>
    <property type="match status" value="1"/>
</dbReference>
<keyword evidence="4" id="KW-1185">Reference proteome</keyword>
<evidence type="ECO:0000313" key="4">
    <source>
        <dbReference type="Proteomes" id="UP000799640"/>
    </source>
</evidence>
<evidence type="ECO:0000313" key="3">
    <source>
        <dbReference type="EMBL" id="KAF2403397.1"/>
    </source>
</evidence>
<reference evidence="3" key="1">
    <citation type="journal article" date="2020" name="Stud. Mycol.">
        <title>101 Dothideomycetes genomes: a test case for predicting lifestyles and emergence of pathogens.</title>
        <authorList>
            <person name="Haridas S."/>
            <person name="Albert R."/>
            <person name="Binder M."/>
            <person name="Bloem J."/>
            <person name="Labutti K."/>
            <person name="Salamov A."/>
            <person name="Andreopoulos B."/>
            <person name="Baker S."/>
            <person name="Barry K."/>
            <person name="Bills G."/>
            <person name="Bluhm B."/>
            <person name="Cannon C."/>
            <person name="Castanera R."/>
            <person name="Culley D."/>
            <person name="Daum C."/>
            <person name="Ezra D."/>
            <person name="Gonzalez J."/>
            <person name="Henrissat B."/>
            <person name="Kuo A."/>
            <person name="Liang C."/>
            <person name="Lipzen A."/>
            <person name="Lutzoni F."/>
            <person name="Magnuson J."/>
            <person name="Mondo S."/>
            <person name="Nolan M."/>
            <person name="Ohm R."/>
            <person name="Pangilinan J."/>
            <person name="Park H.-J."/>
            <person name="Ramirez L."/>
            <person name="Alfaro M."/>
            <person name="Sun H."/>
            <person name="Tritt A."/>
            <person name="Yoshinaga Y."/>
            <person name="Zwiers L.-H."/>
            <person name="Turgeon B."/>
            <person name="Goodwin S."/>
            <person name="Spatafora J."/>
            <person name="Crous P."/>
            <person name="Grigoriev I."/>
        </authorList>
    </citation>
    <scope>NUCLEOTIDE SEQUENCE</scope>
    <source>
        <strain evidence="3">CBS 262.69</strain>
    </source>
</reference>
<dbReference type="AlphaFoldDB" id="A0A6G1I5S0"/>
<dbReference type="SUPFAM" id="SSF53167">
    <property type="entry name" value="Purine and uridine phosphorylases"/>
    <property type="match status" value="1"/>
</dbReference>
<dbReference type="Gene3D" id="3.40.50.1580">
    <property type="entry name" value="Nucleoside phosphorylase domain"/>
    <property type="match status" value="1"/>
</dbReference>
<gene>
    <name evidence="3" type="ORF">EJ06DRAFT_471175</name>
</gene>
<evidence type="ECO:0000256" key="1">
    <source>
        <dbReference type="SAM" id="MobiDB-lite"/>
    </source>
</evidence>
<feature type="region of interest" description="Disordered" evidence="1">
    <location>
        <begin position="1"/>
        <end position="59"/>
    </location>
</feature>
<proteinExistence type="predicted"/>
<protein>
    <submittedName>
        <fullName evidence="3">Purine and uridine phosphorylase</fullName>
    </submittedName>
</protein>
<feature type="non-terminal residue" evidence="3">
    <location>
        <position position="357"/>
    </location>
</feature>
<dbReference type="Proteomes" id="UP000799640">
    <property type="component" value="Unassembled WGS sequence"/>
</dbReference>
<dbReference type="InterPro" id="IPR035994">
    <property type="entry name" value="Nucleoside_phosphorylase_sf"/>
</dbReference>
<dbReference type="GO" id="GO:0003824">
    <property type="term" value="F:catalytic activity"/>
    <property type="evidence" value="ECO:0007669"/>
    <property type="project" value="InterPro"/>
</dbReference>
<evidence type="ECO:0000259" key="2">
    <source>
        <dbReference type="Pfam" id="PF01048"/>
    </source>
</evidence>
<accession>A0A6G1I5S0</accession>
<feature type="compositionally biased region" description="Polar residues" evidence="1">
    <location>
        <begin position="28"/>
        <end position="44"/>
    </location>
</feature>
<dbReference type="EMBL" id="ML996689">
    <property type="protein sequence ID" value="KAF2403397.1"/>
    <property type="molecule type" value="Genomic_DNA"/>
</dbReference>
<dbReference type="InterPro" id="IPR053137">
    <property type="entry name" value="NLR-like"/>
</dbReference>